<reference evidence="1 2" key="1">
    <citation type="submission" date="2020-08" db="EMBL/GenBank/DDBJ databases">
        <title>Genomic Encyclopedia of Type Strains, Phase IV (KMG-IV): sequencing the most valuable type-strain genomes for metagenomic binning, comparative biology and taxonomic classification.</title>
        <authorList>
            <person name="Goeker M."/>
        </authorList>
    </citation>
    <scope>NUCLEOTIDE SEQUENCE [LARGE SCALE GENOMIC DNA]</scope>
    <source>
        <strain evidence="1 2">DSM 105074</strain>
    </source>
</reference>
<protein>
    <submittedName>
        <fullName evidence="1">Uncharacterized protein (DUF1501 family)</fullName>
    </submittedName>
</protein>
<dbReference type="Proteomes" id="UP000557307">
    <property type="component" value="Unassembled WGS sequence"/>
</dbReference>
<evidence type="ECO:0000313" key="2">
    <source>
        <dbReference type="Proteomes" id="UP000557307"/>
    </source>
</evidence>
<keyword evidence="2" id="KW-1185">Reference proteome</keyword>
<dbReference type="PANTHER" id="PTHR43737">
    <property type="entry name" value="BLL7424 PROTEIN"/>
    <property type="match status" value="1"/>
</dbReference>
<evidence type="ECO:0000313" key="1">
    <source>
        <dbReference type="EMBL" id="MBB5282085.1"/>
    </source>
</evidence>
<gene>
    <name evidence="1" type="ORF">HNQ92_000206</name>
</gene>
<proteinExistence type="predicted"/>
<dbReference type="EMBL" id="JACHGF010000001">
    <property type="protein sequence ID" value="MBB5282085.1"/>
    <property type="molecule type" value="Genomic_DNA"/>
</dbReference>
<accession>A0A840TGK9</accession>
<dbReference type="Pfam" id="PF07394">
    <property type="entry name" value="DUF1501"/>
    <property type="match status" value="1"/>
</dbReference>
<organism evidence="1 2">
    <name type="scientific">Rhabdobacter roseus</name>
    <dbReference type="NCBI Taxonomy" id="1655419"/>
    <lineage>
        <taxon>Bacteria</taxon>
        <taxon>Pseudomonadati</taxon>
        <taxon>Bacteroidota</taxon>
        <taxon>Cytophagia</taxon>
        <taxon>Cytophagales</taxon>
        <taxon>Cytophagaceae</taxon>
        <taxon>Rhabdobacter</taxon>
    </lineage>
</organism>
<sequence length="402" mass="44864">MKRRTFIRNSGFATAGTMLIPHFLKAYEQRPEPSQADKVLVVIQLSGGNDGLNTVVPYRNDIYYRERPVLGIERAKVLALNDEIGLNPALEPLRRLYDDGRVRILNNVGYPNPDRSHFRAMDIWQTASDADEYLSTGWLGRYLDAACSGCASSPHQLLEIDDTLSLALKGQRSNGLATLNPEQLYKQTQNGNLARLAKVPSAAEDDHSPVGYLYKTLAETTSSAKYLYEKGKMQRSTATYPTHELGKRLKTIAELIISGIDTHVYYVSIAGFDTHVGQRAQQDRLLKQYAEAVEVFMNDLKANGQLDRTLVLTFSEFGRRVKQNASNGTDHGTANNVFLLGGPPRASVVYNEAPDLTNLEGGDLRYSLDFRDVYASLLRDWLRVDDERILSKGFKGLKGLLS</sequence>
<name>A0A840TGK9_9BACT</name>
<dbReference type="PANTHER" id="PTHR43737:SF1">
    <property type="entry name" value="DUF1501 DOMAIN-CONTAINING PROTEIN"/>
    <property type="match status" value="1"/>
</dbReference>
<dbReference type="AlphaFoldDB" id="A0A840TGK9"/>
<dbReference type="RefSeq" id="WP_184169595.1">
    <property type="nucleotide sequence ID" value="NZ_JACHGF010000001.1"/>
</dbReference>
<dbReference type="InterPro" id="IPR010869">
    <property type="entry name" value="DUF1501"/>
</dbReference>
<comment type="caution">
    <text evidence="1">The sequence shown here is derived from an EMBL/GenBank/DDBJ whole genome shotgun (WGS) entry which is preliminary data.</text>
</comment>